<dbReference type="OrthoDB" id="9810477at2"/>
<accession>A0A1M5CKT9</accession>
<dbReference type="CDD" id="cd12797">
    <property type="entry name" value="M23_peptidase"/>
    <property type="match status" value="1"/>
</dbReference>
<dbReference type="Proteomes" id="UP000183945">
    <property type="component" value="Unassembled WGS sequence"/>
</dbReference>
<feature type="chain" id="PRO_5012115539" evidence="1">
    <location>
        <begin position="19"/>
        <end position="563"/>
    </location>
</feature>
<feature type="domain" description="M23ase beta-sheet core" evidence="2">
    <location>
        <begin position="49"/>
        <end position="117"/>
    </location>
</feature>
<protein>
    <submittedName>
        <fullName evidence="3">Peptidase family M23</fullName>
    </submittedName>
</protein>
<dbReference type="InterPro" id="IPR011055">
    <property type="entry name" value="Dup_hybrid_motif"/>
</dbReference>
<gene>
    <name evidence="3" type="ORF">SAMN05444483_101569</name>
</gene>
<dbReference type="InterPro" id="IPR050570">
    <property type="entry name" value="Cell_wall_metabolism_enzyme"/>
</dbReference>
<dbReference type="Pfam" id="PF01551">
    <property type="entry name" value="Peptidase_M23"/>
    <property type="match status" value="1"/>
</dbReference>
<dbReference type="PANTHER" id="PTHR21666">
    <property type="entry name" value="PEPTIDASE-RELATED"/>
    <property type="match status" value="1"/>
</dbReference>
<dbReference type="Gene3D" id="2.70.70.10">
    <property type="entry name" value="Glucose Permease (Domain IIA)"/>
    <property type="match status" value="1"/>
</dbReference>
<dbReference type="GO" id="GO:0004222">
    <property type="term" value="F:metalloendopeptidase activity"/>
    <property type="evidence" value="ECO:0007669"/>
    <property type="project" value="TreeGrafter"/>
</dbReference>
<evidence type="ECO:0000256" key="1">
    <source>
        <dbReference type="SAM" id="SignalP"/>
    </source>
</evidence>
<dbReference type="SUPFAM" id="SSF51261">
    <property type="entry name" value="Duplicated hybrid motif"/>
    <property type="match status" value="1"/>
</dbReference>
<evidence type="ECO:0000313" key="3">
    <source>
        <dbReference type="EMBL" id="SHF55374.1"/>
    </source>
</evidence>
<dbReference type="InterPro" id="IPR016047">
    <property type="entry name" value="M23ase_b-sheet_dom"/>
</dbReference>
<name>A0A1M5CKT9_SALEC</name>
<proteinExistence type="predicted"/>
<organism evidence="3 4">
    <name type="scientific">Salegentibacter echinorum</name>
    <dbReference type="NCBI Taxonomy" id="1073325"/>
    <lineage>
        <taxon>Bacteria</taxon>
        <taxon>Pseudomonadati</taxon>
        <taxon>Bacteroidota</taxon>
        <taxon>Flavobacteriia</taxon>
        <taxon>Flavobacteriales</taxon>
        <taxon>Flavobacteriaceae</taxon>
        <taxon>Salegentibacter</taxon>
    </lineage>
</organism>
<sequence length="563" mass="63928">MKLIKFCVILLFFNPVLAQTELPQNYFDNPLDIPLVLSGTFGELRSNHFHSGLDIKTQQRQGLNVLASAKGYVSRINIQHYGYGKALYIQHPNGYTTVYGHLKKFSPEIEAYIKKRQYAKETYEIELFPKAGEIPVNQGELVAFSGNTGGSGGPHLHFEIRDGSQRPMNAKLFGIKIKDSRPPIIDGLFAYPLDDEAHVNNSRERQKISLTPIADGSYIANEIDACGNIGFGVSTVDQQDGAPNRNGVYNIEARLNGDKVFDLPFERFSFSETRHLNQLIDYAYYKENKKRIQKLFVEDSNPLSLYRDVVNKGELNIQDSLNYNYVIKVKDFAGNERIIRVPIQGTHQDNIPAKQIEKTDYFAAANQAFATEANGMDIYIPKGSLYKDVFLDIDFKEDLVKVHNESTPLHKNITVGFDVSDYSAEEKEKMFIARLGYNNRPIYSSTYKKKNRFTTGTRTFGEYTLASDVTPPKIRPVNFKDGQWISNNSTLKVKISDDLSGIKSYRATVNGKFILMEYEYKNNTLTHNFSDGKVTETENNLKIIVTDNVGNSNTFEAKFFRKK</sequence>
<keyword evidence="4" id="KW-1185">Reference proteome</keyword>
<evidence type="ECO:0000313" key="4">
    <source>
        <dbReference type="Proteomes" id="UP000183945"/>
    </source>
</evidence>
<dbReference type="RefSeq" id="WP_072876462.1">
    <property type="nucleotide sequence ID" value="NZ_FQVT01000001.1"/>
</dbReference>
<feature type="signal peptide" evidence="1">
    <location>
        <begin position="1"/>
        <end position="18"/>
    </location>
</feature>
<dbReference type="PANTHER" id="PTHR21666:SF270">
    <property type="entry name" value="MUREIN HYDROLASE ACTIVATOR ENVC"/>
    <property type="match status" value="1"/>
</dbReference>
<evidence type="ECO:0000259" key="2">
    <source>
        <dbReference type="Pfam" id="PF01551"/>
    </source>
</evidence>
<dbReference type="STRING" id="1073325.SAMN05444483_101569"/>
<dbReference type="AlphaFoldDB" id="A0A1M5CKT9"/>
<reference evidence="4" key="1">
    <citation type="submission" date="2016-11" db="EMBL/GenBank/DDBJ databases">
        <authorList>
            <person name="Varghese N."/>
            <person name="Submissions S."/>
        </authorList>
    </citation>
    <scope>NUCLEOTIDE SEQUENCE [LARGE SCALE GENOMIC DNA]</scope>
    <source>
        <strain evidence="4">DSM 24579</strain>
    </source>
</reference>
<keyword evidence="1" id="KW-0732">Signal</keyword>
<dbReference type="EMBL" id="FQVT01000001">
    <property type="protein sequence ID" value="SHF55374.1"/>
    <property type="molecule type" value="Genomic_DNA"/>
</dbReference>